<dbReference type="OrthoDB" id="642536at2759"/>
<keyword evidence="3" id="KW-1185">Reference proteome</keyword>
<dbReference type="AlphaFoldDB" id="A0A2G5ELJ4"/>
<dbReference type="Proteomes" id="UP000230069">
    <property type="component" value="Unassembled WGS sequence"/>
</dbReference>
<accession>A0A2G5ELJ4</accession>
<organism evidence="2 3">
    <name type="scientific">Aquilegia coerulea</name>
    <name type="common">Rocky mountain columbine</name>
    <dbReference type="NCBI Taxonomy" id="218851"/>
    <lineage>
        <taxon>Eukaryota</taxon>
        <taxon>Viridiplantae</taxon>
        <taxon>Streptophyta</taxon>
        <taxon>Embryophyta</taxon>
        <taxon>Tracheophyta</taxon>
        <taxon>Spermatophyta</taxon>
        <taxon>Magnoliopsida</taxon>
        <taxon>Ranunculales</taxon>
        <taxon>Ranunculaceae</taxon>
        <taxon>Thalictroideae</taxon>
        <taxon>Aquilegia</taxon>
    </lineage>
</organism>
<evidence type="ECO:0000313" key="2">
    <source>
        <dbReference type="EMBL" id="PIA56628.1"/>
    </source>
</evidence>
<sequence length="111" mass="11929">MLSEPSQSEGSVNPASPSSPPPLRGFVGIGGGGGGEQQQIVHEIELPEAHQMKCVGSTDDFMNGYQGREIPGGRDMGVFDLEDKSIQPHYKGESTCYYSPPLWLIPTLPVK</sequence>
<proteinExistence type="predicted"/>
<dbReference type="InParanoid" id="A0A2G5ELJ4"/>
<feature type="compositionally biased region" description="Polar residues" evidence="1">
    <location>
        <begin position="1"/>
        <end position="13"/>
    </location>
</feature>
<feature type="compositionally biased region" description="Gly residues" evidence="1">
    <location>
        <begin position="27"/>
        <end position="36"/>
    </location>
</feature>
<name>A0A2G5ELJ4_AQUCA</name>
<protein>
    <submittedName>
        <fullName evidence="2">Uncharacterized protein</fullName>
    </submittedName>
</protein>
<reference evidence="2 3" key="1">
    <citation type="submission" date="2017-09" db="EMBL/GenBank/DDBJ databases">
        <title>WGS assembly of Aquilegia coerulea Goldsmith.</title>
        <authorList>
            <person name="Hodges S."/>
            <person name="Kramer E."/>
            <person name="Nordborg M."/>
            <person name="Tomkins J."/>
            <person name="Borevitz J."/>
            <person name="Derieg N."/>
            <person name="Yan J."/>
            <person name="Mihaltcheva S."/>
            <person name="Hayes R.D."/>
            <person name="Rokhsar D."/>
        </authorList>
    </citation>
    <scope>NUCLEOTIDE SEQUENCE [LARGE SCALE GENOMIC DNA]</scope>
    <source>
        <strain evidence="3">cv. Goldsmith</strain>
    </source>
</reference>
<evidence type="ECO:0000256" key="1">
    <source>
        <dbReference type="SAM" id="MobiDB-lite"/>
    </source>
</evidence>
<dbReference type="EMBL" id="KZ305024">
    <property type="protein sequence ID" value="PIA56628.1"/>
    <property type="molecule type" value="Genomic_DNA"/>
</dbReference>
<evidence type="ECO:0000313" key="3">
    <source>
        <dbReference type="Proteomes" id="UP000230069"/>
    </source>
</evidence>
<feature type="region of interest" description="Disordered" evidence="1">
    <location>
        <begin position="1"/>
        <end position="37"/>
    </location>
</feature>
<gene>
    <name evidence="2" type="ORF">AQUCO_00700764v1</name>
</gene>